<sequence>MQKVTIKALFQQSLTELEEQYRLKADFPSEEGETWSFAAIYRIKGGLDVLVDLISCPLNAEEISEVYHWQAELFELDPAYQREAEAYKSRKKILEDFVSKLDDR</sequence>
<dbReference type="AlphaFoldDB" id="A0A1Z4JP47"/>
<accession>A0A1Z4JP47</accession>
<evidence type="ECO:0000313" key="1">
    <source>
        <dbReference type="EMBL" id="BAY58541.1"/>
    </source>
</evidence>
<proteinExistence type="predicted"/>
<reference evidence="1 2" key="1">
    <citation type="submission" date="2017-06" db="EMBL/GenBank/DDBJ databases">
        <title>Genome sequencing of cyanobaciteial culture collection at National Institute for Environmental Studies (NIES).</title>
        <authorList>
            <person name="Hirose Y."/>
            <person name="Shimura Y."/>
            <person name="Fujisawa T."/>
            <person name="Nakamura Y."/>
            <person name="Kawachi M."/>
        </authorList>
    </citation>
    <scope>NUCLEOTIDE SEQUENCE [LARGE SCALE GENOMIC DNA]</scope>
    <source>
        <strain evidence="1 2">NIES-2135</strain>
    </source>
</reference>
<keyword evidence="2" id="KW-1185">Reference proteome</keyword>
<dbReference type="EMBL" id="AP018203">
    <property type="protein sequence ID" value="BAY58541.1"/>
    <property type="molecule type" value="Genomic_DNA"/>
</dbReference>
<gene>
    <name evidence="1" type="ORF">NIES2135_54140</name>
</gene>
<name>A0A1Z4JP47_LEPBY</name>
<evidence type="ECO:0000313" key="2">
    <source>
        <dbReference type="Proteomes" id="UP000217895"/>
    </source>
</evidence>
<dbReference type="Proteomes" id="UP000217895">
    <property type="component" value="Chromosome"/>
</dbReference>
<protein>
    <submittedName>
        <fullName evidence="1">Uncharacterized protein</fullName>
    </submittedName>
</protein>
<organism evidence="1 2">
    <name type="scientific">Leptolyngbya boryana NIES-2135</name>
    <dbReference type="NCBI Taxonomy" id="1973484"/>
    <lineage>
        <taxon>Bacteria</taxon>
        <taxon>Bacillati</taxon>
        <taxon>Cyanobacteriota</taxon>
        <taxon>Cyanophyceae</taxon>
        <taxon>Leptolyngbyales</taxon>
        <taxon>Leptolyngbyaceae</taxon>
        <taxon>Leptolyngbya group</taxon>
        <taxon>Leptolyngbya</taxon>
    </lineage>
</organism>